<dbReference type="SUPFAM" id="SSF52833">
    <property type="entry name" value="Thioredoxin-like"/>
    <property type="match status" value="1"/>
</dbReference>
<evidence type="ECO:0000313" key="3">
    <source>
        <dbReference type="EMBL" id="CAB9500884.1"/>
    </source>
</evidence>
<accession>A0A9N8DJK1</accession>
<dbReference type="GO" id="GO:0004364">
    <property type="term" value="F:glutathione transferase activity"/>
    <property type="evidence" value="ECO:0007669"/>
    <property type="project" value="TreeGrafter"/>
</dbReference>
<evidence type="ECO:0000259" key="1">
    <source>
        <dbReference type="PROSITE" id="PS50404"/>
    </source>
</evidence>
<dbReference type="EMBL" id="CAICTM010000093">
    <property type="protein sequence ID" value="CAB9500884.1"/>
    <property type="molecule type" value="Genomic_DNA"/>
</dbReference>
<dbReference type="InterPro" id="IPR004046">
    <property type="entry name" value="GST_C"/>
</dbReference>
<dbReference type="GO" id="GO:0006749">
    <property type="term" value="P:glutathione metabolic process"/>
    <property type="evidence" value="ECO:0007669"/>
    <property type="project" value="TreeGrafter"/>
</dbReference>
<dbReference type="InterPro" id="IPR050213">
    <property type="entry name" value="GST_superfamily"/>
</dbReference>
<dbReference type="PROSITE" id="PS50404">
    <property type="entry name" value="GST_NTER"/>
    <property type="match status" value="1"/>
</dbReference>
<dbReference type="Gene3D" id="1.20.1050.10">
    <property type="match status" value="1"/>
</dbReference>
<dbReference type="PROSITE" id="PS50405">
    <property type="entry name" value="GST_CTER"/>
    <property type="match status" value="1"/>
</dbReference>
<feature type="domain" description="GST N-terminal" evidence="1">
    <location>
        <begin position="10"/>
        <end position="99"/>
    </location>
</feature>
<sequence>MAIESAPITFKYLALPNALGGRGGAQRFFLLANNIPFKESLVEMSDWGASEKARVVSSNENPCGTVPILYTSDISGKDAQLIQHVASARYLAHLHGLTKDNAAYDEYVQDLVADEYQGFRDAWVNTAFSGTDEEKNKYKIEAAPKLLATFDALYAKYKTHDMYLSVSKSNNSPLWADAALFGLLRDNIITGLIAANDLEKSYPHLWAMYAAFGEIPAVKAWIDIEESSIWC</sequence>
<dbReference type="SUPFAM" id="SSF47616">
    <property type="entry name" value="GST C-terminal domain-like"/>
    <property type="match status" value="1"/>
</dbReference>
<dbReference type="InterPro" id="IPR004045">
    <property type="entry name" value="Glutathione_S-Trfase_N"/>
</dbReference>
<dbReference type="InterPro" id="IPR010987">
    <property type="entry name" value="Glutathione-S-Trfase_C-like"/>
</dbReference>
<keyword evidence="4" id="KW-1185">Reference proteome</keyword>
<dbReference type="Proteomes" id="UP001153069">
    <property type="component" value="Unassembled WGS sequence"/>
</dbReference>
<dbReference type="InterPro" id="IPR036249">
    <property type="entry name" value="Thioredoxin-like_sf"/>
</dbReference>
<feature type="domain" description="GST C-terminal" evidence="2">
    <location>
        <begin position="102"/>
        <end position="231"/>
    </location>
</feature>
<gene>
    <name evidence="3" type="ORF">SEMRO_94_G048960.1</name>
</gene>
<name>A0A9N8DJK1_9STRA</name>
<proteinExistence type="predicted"/>
<evidence type="ECO:0000313" key="4">
    <source>
        <dbReference type="Proteomes" id="UP001153069"/>
    </source>
</evidence>
<organism evidence="3 4">
    <name type="scientific">Seminavis robusta</name>
    <dbReference type="NCBI Taxonomy" id="568900"/>
    <lineage>
        <taxon>Eukaryota</taxon>
        <taxon>Sar</taxon>
        <taxon>Stramenopiles</taxon>
        <taxon>Ochrophyta</taxon>
        <taxon>Bacillariophyta</taxon>
        <taxon>Bacillariophyceae</taxon>
        <taxon>Bacillariophycidae</taxon>
        <taxon>Naviculales</taxon>
        <taxon>Naviculaceae</taxon>
        <taxon>Seminavis</taxon>
    </lineage>
</organism>
<dbReference type="Pfam" id="PF14497">
    <property type="entry name" value="GST_C_3"/>
    <property type="match status" value="1"/>
</dbReference>
<dbReference type="InterPro" id="IPR036282">
    <property type="entry name" value="Glutathione-S-Trfase_C_sf"/>
</dbReference>
<dbReference type="OrthoDB" id="414243at2759"/>
<protein>
    <submittedName>
        <fullName evidence="3">Glutathione S-transferase, N-terminal domain</fullName>
    </submittedName>
</protein>
<dbReference type="PANTHER" id="PTHR11571">
    <property type="entry name" value="GLUTATHIONE S-TRANSFERASE"/>
    <property type="match status" value="1"/>
</dbReference>
<comment type="caution">
    <text evidence="3">The sequence shown here is derived from an EMBL/GenBank/DDBJ whole genome shotgun (WGS) entry which is preliminary data.</text>
</comment>
<reference evidence="3" key="1">
    <citation type="submission" date="2020-06" db="EMBL/GenBank/DDBJ databases">
        <authorList>
            <consortium name="Plant Systems Biology data submission"/>
        </authorList>
    </citation>
    <scope>NUCLEOTIDE SEQUENCE</scope>
    <source>
        <strain evidence="3">D6</strain>
    </source>
</reference>
<evidence type="ECO:0000259" key="2">
    <source>
        <dbReference type="PROSITE" id="PS50405"/>
    </source>
</evidence>
<dbReference type="AlphaFoldDB" id="A0A9N8DJK1"/>
<dbReference type="Gene3D" id="3.40.30.10">
    <property type="entry name" value="Glutaredoxin"/>
    <property type="match status" value="1"/>
</dbReference>